<proteinExistence type="predicted"/>
<protein>
    <submittedName>
        <fullName evidence="2">Uncharacterized protein</fullName>
    </submittedName>
</protein>
<gene>
    <name evidence="2" type="ORF">A8V01_11015</name>
</gene>
<dbReference type="EMBL" id="LYMM01000095">
    <property type="protein sequence ID" value="PNU01975.1"/>
    <property type="molecule type" value="Genomic_DNA"/>
</dbReference>
<keyword evidence="1" id="KW-0472">Membrane</keyword>
<keyword evidence="3" id="KW-1185">Reference proteome</keyword>
<keyword evidence="1" id="KW-0812">Transmembrane</keyword>
<feature type="transmembrane region" description="Helical" evidence="1">
    <location>
        <begin position="16"/>
        <end position="34"/>
    </location>
</feature>
<dbReference type="Proteomes" id="UP000236327">
    <property type="component" value="Unassembled WGS sequence"/>
</dbReference>
<feature type="transmembrane region" description="Helical" evidence="1">
    <location>
        <begin position="40"/>
        <end position="56"/>
    </location>
</feature>
<dbReference type="RefSeq" id="WP_103099217.1">
    <property type="nucleotide sequence ID" value="NZ_LYMM01000095.1"/>
</dbReference>
<reference evidence="2 3" key="1">
    <citation type="submission" date="2016-05" db="EMBL/GenBank/DDBJ databases">
        <title>Complete genome sequence of Novosphingobium guangzhouense SA925(T).</title>
        <authorList>
            <person name="Sha S."/>
        </authorList>
    </citation>
    <scope>NUCLEOTIDE SEQUENCE [LARGE SCALE GENOMIC DNA]</scope>
    <source>
        <strain evidence="2 3">SA925</strain>
    </source>
</reference>
<feature type="transmembrane region" description="Helical" evidence="1">
    <location>
        <begin position="91"/>
        <end position="110"/>
    </location>
</feature>
<evidence type="ECO:0000313" key="2">
    <source>
        <dbReference type="EMBL" id="PNU01975.1"/>
    </source>
</evidence>
<sequence length="182" mass="20555">MQDVEAIIERVRRRSLLCAAGIIVAVLITCMLSGAALLQPVLLVAIAIPIWDWIWWRRKREFAMLVPVEECLAWQREDERDALFASKPAQCLGAILMVGCAIGYLLSGWYTGEVYVFGLVLPDDTLRVADAPVGYWLWMGMWIVILCVGLRAAAQTMFPRMMGPPRSFDGYWLRCDGLTFKP</sequence>
<evidence type="ECO:0000313" key="3">
    <source>
        <dbReference type="Proteomes" id="UP000236327"/>
    </source>
</evidence>
<name>A0A2K2FT57_9SPHN</name>
<comment type="caution">
    <text evidence="2">The sequence shown here is derived from an EMBL/GenBank/DDBJ whole genome shotgun (WGS) entry which is preliminary data.</text>
</comment>
<feature type="transmembrane region" description="Helical" evidence="1">
    <location>
        <begin position="135"/>
        <end position="154"/>
    </location>
</feature>
<dbReference type="AlphaFoldDB" id="A0A2K2FT57"/>
<evidence type="ECO:0000256" key="1">
    <source>
        <dbReference type="SAM" id="Phobius"/>
    </source>
</evidence>
<keyword evidence="1" id="KW-1133">Transmembrane helix</keyword>
<organism evidence="2 3">
    <name type="scientific">Novosphingobium guangzhouense</name>
    <dbReference type="NCBI Taxonomy" id="1850347"/>
    <lineage>
        <taxon>Bacteria</taxon>
        <taxon>Pseudomonadati</taxon>
        <taxon>Pseudomonadota</taxon>
        <taxon>Alphaproteobacteria</taxon>
        <taxon>Sphingomonadales</taxon>
        <taxon>Sphingomonadaceae</taxon>
        <taxon>Novosphingobium</taxon>
    </lineage>
</organism>
<accession>A0A2K2FT57</accession>